<keyword evidence="2" id="KW-0732">Signal</keyword>
<name>A0A6A7B982_9PLEO</name>
<evidence type="ECO:0008006" key="5">
    <source>
        <dbReference type="Google" id="ProtNLM"/>
    </source>
</evidence>
<feature type="region of interest" description="Disordered" evidence="1">
    <location>
        <begin position="457"/>
        <end position="530"/>
    </location>
</feature>
<feature type="compositionally biased region" description="Pro residues" evidence="1">
    <location>
        <begin position="141"/>
        <end position="161"/>
    </location>
</feature>
<feature type="region of interest" description="Disordered" evidence="1">
    <location>
        <begin position="72"/>
        <end position="190"/>
    </location>
</feature>
<feature type="compositionally biased region" description="Pro residues" evidence="1">
    <location>
        <begin position="117"/>
        <end position="128"/>
    </location>
</feature>
<evidence type="ECO:0000313" key="4">
    <source>
        <dbReference type="Proteomes" id="UP000799423"/>
    </source>
</evidence>
<reference evidence="3" key="1">
    <citation type="submission" date="2020-01" db="EMBL/GenBank/DDBJ databases">
        <authorList>
            <consortium name="DOE Joint Genome Institute"/>
            <person name="Haridas S."/>
            <person name="Albert R."/>
            <person name="Binder M."/>
            <person name="Bloem J."/>
            <person name="Labutti K."/>
            <person name="Salamov A."/>
            <person name="Andreopoulos B."/>
            <person name="Baker S.E."/>
            <person name="Barry K."/>
            <person name="Bills G."/>
            <person name="Bluhm B.H."/>
            <person name="Cannon C."/>
            <person name="Castanera R."/>
            <person name="Culley D.E."/>
            <person name="Daum C."/>
            <person name="Ezra D."/>
            <person name="Gonzalez J.B."/>
            <person name="Henrissat B."/>
            <person name="Kuo A."/>
            <person name="Liang C."/>
            <person name="Lipzen A."/>
            <person name="Lutzoni F."/>
            <person name="Magnuson J."/>
            <person name="Mondo S."/>
            <person name="Nolan M."/>
            <person name="Ohm R."/>
            <person name="Pangilinan J."/>
            <person name="Park H.-J."/>
            <person name="Ramirez L."/>
            <person name="Alfaro M."/>
            <person name="Sun H."/>
            <person name="Tritt A."/>
            <person name="Yoshinaga Y."/>
            <person name="Zwiers L.-H."/>
            <person name="Turgeon B.G."/>
            <person name="Goodwin S.B."/>
            <person name="Spatafora J.W."/>
            <person name="Crous P.W."/>
            <person name="Grigoriev I.V."/>
        </authorList>
    </citation>
    <scope>NUCLEOTIDE SEQUENCE</scope>
    <source>
        <strain evidence="3">IPT5</strain>
    </source>
</reference>
<feature type="compositionally biased region" description="Pro residues" evidence="1">
    <location>
        <begin position="170"/>
        <end position="179"/>
    </location>
</feature>
<protein>
    <recommendedName>
        <fullName evidence="5">VWFD domain-containing protein</fullName>
    </recommendedName>
</protein>
<evidence type="ECO:0000256" key="1">
    <source>
        <dbReference type="SAM" id="MobiDB-lite"/>
    </source>
</evidence>
<dbReference type="AlphaFoldDB" id="A0A6A7B982"/>
<evidence type="ECO:0000256" key="2">
    <source>
        <dbReference type="SAM" id="SignalP"/>
    </source>
</evidence>
<feature type="compositionally biased region" description="Low complexity" evidence="1">
    <location>
        <begin position="858"/>
        <end position="871"/>
    </location>
</feature>
<evidence type="ECO:0000313" key="3">
    <source>
        <dbReference type="EMBL" id="KAF2850949.1"/>
    </source>
</evidence>
<organism evidence="3 4">
    <name type="scientific">Plenodomus tracheiphilus IPT5</name>
    <dbReference type="NCBI Taxonomy" id="1408161"/>
    <lineage>
        <taxon>Eukaryota</taxon>
        <taxon>Fungi</taxon>
        <taxon>Dikarya</taxon>
        <taxon>Ascomycota</taxon>
        <taxon>Pezizomycotina</taxon>
        <taxon>Dothideomycetes</taxon>
        <taxon>Pleosporomycetidae</taxon>
        <taxon>Pleosporales</taxon>
        <taxon>Pleosporineae</taxon>
        <taxon>Leptosphaeriaceae</taxon>
        <taxon>Plenodomus</taxon>
    </lineage>
</organism>
<feature type="compositionally biased region" description="Pro residues" evidence="1">
    <location>
        <begin position="485"/>
        <end position="495"/>
    </location>
</feature>
<dbReference type="Proteomes" id="UP000799423">
    <property type="component" value="Unassembled WGS sequence"/>
</dbReference>
<accession>A0A6A7B982</accession>
<dbReference type="OrthoDB" id="3944128at2759"/>
<feature type="signal peptide" evidence="2">
    <location>
        <begin position="1"/>
        <end position="20"/>
    </location>
</feature>
<proteinExistence type="predicted"/>
<sequence length="923" mass="97000">MRNLAILASVLLAVAAVVEPGYEAYEIKNITSLASSDEAKNITSLAPSEEVIIPSDEAIITSNKAVWPSDEAVVPSDEATGPPGGPVVPSDEAKGPPDGPVVPSDENPHGPSDAPEDPPSPPRVPISPPEQDSPSTHSPWIPSPPKPAKPAKPQPHIPHPPGFTNDASPNLPPRPPKAPSGPAARPKVAQPARYWNTSTADRGQCTGCVLEAYDPITTYYEPNDTYNPWTSVVVTETILTQFITYFYNGSIDTVTTELATVNQTKTVVMGDEDETITHTTPTFVIRPTPGVTLTVDAGPTYVVYNTFIGGLDESNDETYSHQRFSNCGHPLTSVEGWRPTETKDWNYFIATYTDKAPSPSPDRPLALPPKLIDYFKNDPDIVEQFRGSDIATCTLRPTPSPSLGPGDPNRSRLPSPTKSFEPPLPANPGLPSVTTGTFLSTTFASTSTHVTRQGCLRCDNTKPFVPPKPTPNPDGRKTDNNDNSPPGPTPQPNPNNPNDSPNNPNDNPNNNPNDNPNNNPNNQPKPNVQSQPVRIPDILASIINNQPTVWPQRTQGPSITIGNQVFPINTPKPTQSNDNSNNNNPIVPIIVIGTETFKPGETKTMNGVPVVAPTDIGGSRVIVDGHTVAYDPHPNPTGPPILTVGDTTITANPQGEFVVGTATLKPGGPAILVDGTTLSLAPTGPIALVNGATQTLHNAPLPTAPPALTLANGQIIPMTNINGQPAYILPGPQTLLPGTALTISGTTYSLPASGSGTILVVNGVSSTLFAPPADAYITAVPTLTINGHMYPATLRDGTMEYSLAAGVTLRLGQVVTLDGTTYSLDEAGTALMFDGQTSSVAFSRVPARTSARTTGTETVSASRSATSSSSRGVGDLIASGIGEGKSSSSRAGGIALGSRRSVGLAMWVEGLVVWGVGWIVWML</sequence>
<feature type="compositionally biased region" description="Low complexity" evidence="1">
    <location>
        <begin position="496"/>
        <end position="530"/>
    </location>
</feature>
<feature type="chain" id="PRO_5025342945" description="VWFD domain-containing protein" evidence="2">
    <location>
        <begin position="21"/>
        <end position="923"/>
    </location>
</feature>
<gene>
    <name evidence="3" type="ORF">T440DRAFT_507652</name>
</gene>
<keyword evidence="4" id="KW-1185">Reference proteome</keyword>
<feature type="region of interest" description="Disordered" evidence="1">
    <location>
        <begin position="392"/>
        <end position="433"/>
    </location>
</feature>
<dbReference type="EMBL" id="MU006304">
    <property type="protein sequence ID" value="KAF2850949.1"/>
    <property type="molecule type" value="Genomic_DNA"/>
</dbReference>
<feature type="region of interest" description="Disordered" evidence="1">
    <location>
        <begin position="849"/>
        <end position="871"/>
    </location>
</feature>